<dbReference type="HOGENOM" id="CLU_091705_7_3_9"/>
<feature type="compositionally biased region" description="Low complexity" evidence="1">
    <location>
        <begin position="105"/>
        <end position="122"/>
    </location>
</feature>
<proteinExistence type="predicted"/>
<dbReference type="Proteomes" id="UP000001349">
    <property type="component" value="Chromosome"/>
</dbReference>
<evidence type="ECO:0000313" key="3">
    <source>
        <dbReference type="EMBL" id="ACL76741.1"/>
    </source>
</evidence>
<keyword evidence="2" id="KW-0472">Membrane</keyword>
<feature type="region of interest" description="Disordered" evidence="1">
    <location>
        <begin position="99"/>
        <end position="128"/>
    </location>
</feature>
<dbReference type="OrthoDB" id="1739952at2"/>
<dbReference type="EMBL" id="CP001348">
    <property type="protein sequence ID" value="ACL76741.1"/>
    <property type="molecule type" value="Genomic_DNA"/>
</dbReference>
<dbReference type="KEGG" id="cce:Ccel_2411"/>
<dbReference type="STRING" id="394503.Ccel_2411"/>
<dbReference type="InterPro" id="IPR012902">
    <property type="entry name" value="N_methyl_site"/>
</dbReference>
<dbReference type="InterPro" id="IPR045584">
    <property type="entry name" value="Pilin-like"/>
</dbReference>
<gene>
    <name evidence="3" type="ordered locus">Ccel_2411</name>
</gene>
<dbReference type="AlphaFoldDB" id="B8I5K5"/>
<keyword evidence="4" id="KW-1185">Reference proteome</keyword>
<dbReference type="SUPFAM" id="SSF54523">
    <property type="entry name" value="Pili subunits"/>
    <property type="match status" value="1"/>
</dbReference>
<name>B8I5K5_RUMCH</name>
<dbReference type="Gene3D" id="3.30.700.10">
    <property type="entry name" value="Glycoprotein, Type 4 Pilin"/>
    <property type="match status" value="1"/>
</dbReference>
<dbReference type="NCBIfam" id="TIGR02532">
    <property type="entry name" value="IV_pilin_GFxxxE"/>
    <property type="match status" value="1"/>
</dbReference>
<dbReference type="RefSeq" id="WP_015925830.1">
    <property type="nucleotide sequence ID" value="NC_011898.1"/>
</dbReference>
<evidence type="ECO:0008006" key="5">
    <source>
        <dbReference type="Google" id="ProtNLM"/>
    </source>
</evidence>
<organism evidence="3 4">
    <name type="scientific">Ruminiclostridium cellulolyticum (strain ATCC 35319 / DSM 5812 / JCM 6584 / H10)</name>
    <name type="common">Clostridium cellulolyticum</name>
    <dbReference type="NCBI Taxonomy" id="394503"/>
    <lineage>
        <taxon>Bacteria</taxon>
        <taxon>Bacillati</taxon>
        <taxon>Bacillota</taxon>
        <taxon>Clostridia</taxon>
        <taxon>Eubacteriales</taxon>
        <taxon>Oscillospiraceae</taxon>
        <taxon>Ruminiclostridium</taxon>
    </lineage>
</organism>
<evidence type="ECO:0000256" key="2">
    <source>
        <dbReference type="SAM" id="Phobius"/>
    </source>
</evidence>
<accession>B8I5K5</accession>
<reference evidence="3 4" key="1">
    <citation type="submission" date="2009-01" db="EMBL/GenBank/DDBJ databases">
        <title>Complete sequence of Clostridium cellulolyticum H10.</title>
        <authorList>
            <consortium name="US DOE Joint Genome Institute"/>
            <person name="Lucas S."/>
            <person name="Copeland A."/>
            <person name="Lapidus A."/>
            <person name="Glavina del Rio T."/>
            <person name="Dalin E."/>
            <person name="Tice H."/>
            <person name="Bruce D."/>
            <person name="Goodwin L."/>
            <person name="Pitluck S."/>
            <person name="Chertkov O."/>
            <person name="Saunders E."/>
            <person name="Brettin T."/>
            <person name="Detter J.C."/>
            <person name="Han C."/>
            <person name="Larimer F."/>
            <person name="Land M."/>
            <person name="Hauser L."/>
            <person name="Kyrpides N."/>
            <person name="Ivanova N."/>
            <person name="Zhou J."/>
            <person name="Richardson P."/>
        </authorList>
    </citation>
    <scope>NUCLEOTIDE SEQUENCE [LARGE SCALE GENOMIC DNA]</scope>
    <source>
        <strain evidence="4">ATCC 35319 / DSM 5812 / JCM 6584 / H10</strain>
    </source>
</reference>
<sequence length="128" mass="13579" precursor="true">MFKFFKKVKKNKKGYTLTELIVVVAILAILAAVATPMVLNQISKAKTSADAANEKAIENAYLVGMADASDTTVPADLTGVKKKIGSALTTIPKPHDGKKKFYLNPTTGEATATTATPSPVSSWIELNP</sequence>
<dbReference type="eggNOG" id="COG4968">
    <property type="taxonomic scope" value="Bacteria"/>
</dbReference>
<feature type="transmembrane region" description="Helical" evidence="2">
    <location>
        <begin position="20"/>
        <end position="39"/>
    </location>
</feature>
<keyword evidence="2" id="KW-0812">Transmembrane</keyword>
<keyword evidence="2" id="KW-1133">Transmembrane helix</keyword>
<evidence type="ECO:0000256" key="1">
    <source>
        <dbReference type="SAM" id="MobiDB-lite"/>
    </source>
</evidence>
<protein>
    <recommendedName>
        <fullName evidence="5">Prepilin-type N-terminal cleavage/methylation domain-containing protein</fullName>
    </recommendedName>
</protein>
<dbReference type="Pfam" id="PF07963">
    <property type="entry name" value="N_methyl"/>
    <property type="match status" value="1"/>
</dbReference>
<evidence type="ECO:0000313" key="4">
    <source>
        <dbReference type="Proteomes" id="UP000001349"/>
    </source>
</evidence>